<dbReference type="Proteomes" id="UP001623592">
    <property type="component" value="Unassembled WGS sequence"/>
</dbReference>
<dbReference type="EMBL" id="JBJIAA010000005">
    <property type="protein sequence ID" value="MFL0250163.1"/>
    <property type="molecule type" value="Genomic_DNA"/>
</dbReference>
<dbReference type="InterPro" id="IPR052902">
    <property type="entry name" value="ABC-2_transporter"/>
</dbReference>
<dbReference type="Pfam" id="PF12698">
    <property type="entry name" value="ABC2_membrane_3"/>
    <property type="match status" value="1"/>
</dbReference>
<proteinExistence type="predicted"/>
<feature type="transmembrane region" description="Helical" evidence="5">
    <location>
        <begin position="229"/>
        <end position="255"/>
    </location>
</feature>
<dbReference type="PANTHER" id="PTHR43027">
    <property type="entry name" value="DOXORUBICIN RESISTANCE ABC TRANSPORTER PERMEASE PROTEIN DRRC-RELATED"/>
    <property type="match status" value="1"/>
</dbReference>
<evidence type="ECO:0000259" key="6">
    <source>
        <dbReference type="Pfam" id="PF12698"/>
    </source>
</evidence>
<keyword evidence="8" id="KW-1185">Reference proteome</keyword>
<evidence type="ECO:0000256" key="4">
    <source>
        <dbReference type="ARBA" id="ARBA00023136"/>
    </source>
</evidence>
<feature type="transmembrane region" description="Helical" evidence="5">
    <location>
        <begin position="20"/>
        <end position="39"/>
    </location>
</feature>
<evidence type="ECO:0000256" key="1">
    <source>
        <dbReference type="ARBA" id="ARBA00004141"/>
    </source>
</evidence>
<organism evidence="7 8">
    <name type="scientific">Clostridium neuense</name>
    <dbReference type="NCBI Taxonomy" id="1728934"/>
    <lineage>
        <taxon>Bacteria</taxon>
        <taxon>Bacillati</taxon>
        <taxon>Bacillota</taxon>
        <taxon>Clostridia</taxon>
        <taxon>Eubacteriales</taxon>
        <taxon>Clostridiaceae</taxon>
        <taxon>Clostridium</taxon>
    </lineage>
</organism>
<evidence type="ECO:0000313" key="8">
    <source>
        <dbReference type="Proteomes" id="UP001623592"/>
    </source>
</evidence>
<protein>
    <submittedName>
        <fullName evidence="7">ABC transporter permease</fullName>
    </submittedName>
</protein>
<dbReference type="InterPro" id="IPR013525">
    <property type="entry name" value="ABC2_TM"/>
</dbReference>
<feature type="domain" description="ABC-2 type transporter transmembrane" evidence="6">
    <location>
        <begin position="19"/>
        <end position="369"/>
    </location>
</feature>
<evidence type="ECO:0000256" key="5">
    <source>
        <dbReference type="SAM" id="Phobius"/>
    </source>
</evidence>
<comment type="caution">
    <text evidence="7">The sequence shown here is derived from an EMBL/GenBank/DDBJ whole genome shotgun (WGS) entry which is preliminary data.</text>
</comment>
<sequence>MNAIYIALNVIKINLRDRKVLLMMMLLPIVLILILGSALKNASNFSVEDAGKTEVCYLNKDSGEASKSFDNFLKNNEIKKLLKIKSVSSYADGKKLVDDGTVSAMLYIDHSYTHNFTNDKKSKIQIYENEKSTLRNEIVKSIVDSYNDAANTIMTTSKITRSRTNYVESSNISENYISVDGKSPRAIDYYSVTMLVMILMYGANYGASEIQNLFYDRIGKRIKGTGITTFQHLIGVVFGAIFTLLLQALVLVLFTKYAYGSNWGSNPLIVVGVMGAMSIFTTSMGILFMSFTGDDKKASALISIVTPIFTFVSGGYFKVGLSDSPIVKYVPNQLAQSALFNSIYGGSIAEAQKSILIIIIMSIVILIGASVFARRKLV</sequence>
<comment type="subcellular location">
    <subcellularLocation>
        <location evidence="1">Membrane</location>
        <topology evidence="1">Multi-pass membrane protein</topology>
    </subcellularLocation>
</comment>
<reference evidence="7 8" key="1">
    <citation type="submission" date="2024-11" db="EMBL/GenBank/DDBJ databases">
        <authorList>
            <person name="Heng Y.C."/>
            <person name="Lim A.C.H."/>
            <person name="Lee J.K.Y."/>
            <person name="Kittelmann S."/>
        </authorList>
    </citation>
    <scope>NUCLEOTIDE SEQUENCE [LARGE SCALE GENOMIC DNA]</scope>
    <source>
        <strain evidence="7 8">WILCCON 0114</strain>
    </source>
</reference>
<keyword evidence="2 5" id="KW-0812">Transmembrane</keyword>
<keyword evidence="4 5" id="KW-0472">Membrane</keyword>
<evidence type="ECO:0000256" key="3">
    <source>
        <dbReference type="ARBA" id="ARBA00022989"/>
    </source>
</evidence>
<dbReference type="PANTHER" id="PTHR43027:SF1">
    <property type="entry name" value="DOXORUBICIN RESISTANCE ABC TRANSPORTER PERMEASE PROTEIN DRRC-RELATED"/>
    <property type="match status" value="1"/>
</dbReference>
<gene>
    <name evidence="7" type="ORF">ACJDT4_06985</name>
</gene>
<feature type="transmembrane region" description="Helical" evidence="5">
    <location>
        <begin position="298"/>
        <end position="317"/>
    </location>
</feature>
<dbReference type="Gene3D" id="3.40.1710.10">
    <property type="entry name" value="abc type-2 transporter like domain"/>
    <property type="match status" value="1"/>
</dbReference>
<evidence type="ECO:0000256" key="2">
    <source>
        <dbReference type="ARBA" id="ARBA00022692"/>
    </source>
</evidence>
<accession>A0ABW8TEM6</accession>
<feature type="transmembrane region" description="Helical" evidence="5">
    <location>
        <begin position="267"/>
        <end position="291"/>
    </location>
</feature>
<evidence type="ECO:0000313" key="7">
    <source>
        <dbReference type="EMBL" id="MFL0250163.1"/>
    </source>
</evidence>
<feature type="transmembrane region" description="Helical" evidence="5">
    <location>
        <begin position="354"/>
        <end position="373"/>
    </location>
</feature>
<keyword evidence="3 5" id="KW-1133">Transmembrane helix</keyword>
<dbReference type="RefSeq" id="WP_406786833.1">
    <property type="nucleotide sequence ID" value="NZ_JBJIAA010000005.1"/>
</dbReference>
<feature type="transmembrane region" description="Helical" evidence="5">
    <location>
        <begin position="189"/>
        <end position="208"/>
    </location>
</feature>
<name>A0ABW8TEM6_9CLOT</name>